<dbReference type="InterPro" id="IPR050605">
    <property type="entry name" value="Olfactomedin-like_domain"/>
</dbReference>
<keyword evidence="7" id="KW-1185">Reference proteome</keyword>
<name>A0ABQ8LPB8_LABRO</name>
<dbReference type="Pfam" id="PF02191">
    <property type="entry name" value="OLF"/>
    <property type="match status" value="1"/>
</dbReference>
<evidence type="ECO:0000256" key="2">
    <source>
        <dbReference type="ARBA" id="ARBA00022525"/>
    </source>
</evidence>
<dbReference type="Proteomes" id="UP000830375">
    <property type="component" value="Unassembled WGS sequence"/>
</dbReference>
<comment type="caution">
    <text evidence="6">The sequence shown here is derived from an EMBL/GenBank/DDBJ whole genome shotgun (WGS) entry which is preliminary data.</text>
</comment>
<comment type="subcellular location">
    <subcellularLocation>
        <location evidence="1">Secreted</location>
    </subcellularLocation>
</comment>
<evidence type="ECO:0000313" key="7">
    <source>
        <dbReference type="Proteomes" id="UP000830375"/>
    </source>
</evidence>
<feature type="region of interest" description="Disordered" evidence="4">
    <location>
        <begin position="267"/>
        <end position="303"/>
    </location>
</feature>
<evidence type="ECO:0000313" key="6">
    <source>
        <dbReference type="EMBL" id="KAI2652081.1"/>
    </source>
</evidence>
<dbReference type="PROSITE" id="PS51132">
    <property type="entry name" value="OLF"/>
    <property type="match status" value="1"/>
</dbReference>
<evidence type="ECO:0000256" key="3">
    <source>
        <dbReference type="PROSITE-ProRule" id="PRU00446"/>
    </source>
</evidence>
<accession>A0ABQ8LPB8</accession>
<comment type="caution">
    <text evidence="3">Lacks conserved residue(s) required for the propagation of feature annotation.</text>
</comment>
<feature type="region of interest" description="Disordered" evidence="4">
    <location>
        <begin position="603"/>
        <end position="626"/>
    </location>
</feature>
<feature type="region of interest" description="Disordered" evidence="4">
    <location>
        <begin position="638"/>
        <end position="658"/>
    </location>
</feature>
<feature type="region of interest" description="Disordered" evidence="4">
    <location>
        <begin position="428"/>
        <end position="449"/>
    </location>
</feature>
<gene>
    <name evidence="6" type="ORF">H4Q32_014913</name>
</gene>
<evidence type="ECO:0000259" key="5">
    <source>
        <dbReference type="PROSITE" id="PS51132"/>
    </source>
</evidence>
<feature type="compositionally biased region" description="Polar residues" evidence="4">
    <location>
        <begin position="607"/>
        <end position="616"/>
    </location>
</feature>
<organism evidence="6 7">
    <name type="scientific">Labeo rohita</name>
    <name type="common">Indian major carp</name>
    <name type="synonym">Cyprinus rohita</name>
    <dbReference type="NCBI Taxonomy" id="84645"/>
    <lineage>
        <taxon>Eukaryota</taxon>
        <taxon>Metazoa</taxon>
        <taxon>Chordata</taxon>
        <taxon>Craniata</taxon>
        <taxon>Vertebrata</taxon>
        <taxon>Euteleostomi</taxon>
        <taxon>Actinopterygii</taxon>
        <taxon>Neopterygii</taxon>
        <taxon>Teleostei</taxon>
        <taxon>Ostariophysi</taxon>
        <taxon>Cypriniformes</taxon>
        <taxon>Cyprinidae</taxon>
        <taxon>Labeoninae</taxon>
        <taxon>Labeonini</taxon>
        <taxon>Labeo</taxon>
    </lineage>
</organism>
<protein>
    <submittedName>
        <fullName evidence="6">Olfactomedin-like protein 2B</fullName>
    </submittedName>
</protein>
<feature type="domain" description="Olfactomedin-like" evidence="5">
    <location>
        <begin position="697"/>
        <end position="956"/>
    </location>
</feature>
<proteinExistence type="predicted"/>
<dbReference type="PANTHER" id="PTHR23192">
    <property type="entry name" value="OLFACTOMEDIN-RELATED"/>
    <property type="match status" value="1"/>
</dbReference>
<evidence type="ECO:0000256" key="1">
    <source>
        <dbReference type="ARBA" id="ARBA00004613"/>
    </source>
</evidence>
<dbReference type="PANTHER" id="PTHR23192:SF37">
    <property type="entry name" value="OLFACTOMEDIN-LIKE PROTEIN 2B"/>
    <property type="match status" value="1"/>
</dbReference>
<sequence length="960" mass="107916">MRLWIRARNVQRAPCVSPSSPLISAQMSRHSCFFSKQFHAEDQAPALIWTLPLLDFCKTSSRFIYFTWRAVQMEICLMGFYHTPCTMTAMGIRCVLCLMTFALTSAAPKSYQRLLENTNEQNDTLQVERDNQENILSQLLGDYDKVKALSEGSDCGCKCVVRPLSASACQRIRDGHATPQDFYTVETITSGPHCKCACIAPPSALNPCEGDFRLKKLQEAGKDNIKLSTVLELLEGSFYGMDLLKLHSVTTKLLDRMDTIEKMVLNNQTEEQSNTKSTSPNPQPPTSSPTTLPPQLQEKRTGLREQNDEAAAFQHIESKYEEKFVGDLLKSSGSDLNKAVAALQEQERQGREKQPKIIIRGITYYKSDPLLHHKTRHFRPLIKAWSLQPKPKSEVSNVGTAQNGLQTPFAGLLDSALLIKMPTEPISVRTQTSRSTTDSATGDERTTPTPAVMDHLKVTAPKERTNPQTIVKKMEASNVEPSSPSVRQAQNMLVRSSNLGHIKTNESVTAAAAKVVAPEPTLIEITTNGTDEKETSVSSATQSGIVTKENLKENAFYTGKPMERLTQSTFKKITPLPTPHSDTLTVTESSLGSIAHTRADIVASPHGSGSKTNSVTHLPKMSPKQTLTSVPSLMTTTKTTTTTTTSTTTSKPGKRKYSISWDEEEEVVVEREMKDRKAVQTVVEESVGDEPQKKSGMCKDTLATISEPVTHNTYGRNEGAWMKDPLAKDDKIYITNYYYGNNLLEFRNMDVFKHGRFTNSYKLPYNWIGTGHVVYNGAFYYNRAFSRDIIKYDLRLRYVAAWTMLHDAVFDDDDVSTWRWRGNSDMDLAVDESGLWVIYPALDDEGFLQEMIVLSRLNPIDLSMKRETTWRTGLRRNRYGNCFIVCGVLYATDSYNQQDAKLSYAFDTHTNTQVIPHLPFSNNYTYITQIDYNPKERVLYAWDNGHQVTYNIQFAYVDPL</sequence>
<reference evidence="6 7" key="1">
    <citation type="submission" date="2022-01" db="EMBL/GenBank/DDBJ databases">
        <title>A high-quality chromosome-level genome assembly of rohu carp, Labeo rohita.</title>
        <authorList>
            <person name="Arick M.A. II"/>
            <person name="Hsu C.-Y."/>
            <person name="Magbanua Z."/>
            <person name="Pechanova O."/>
            <person name="Grover C."/>
            <person name="Miller E."/>
            <person name="Thrash A."/>
            <person name="Ezzel L."/>
            <person name="Alam S."/>
            <person name="Benzie J."/>
            <person name="Hamilton M."/>
            <person name="Karsi A."/>
            <person name="Lawrence M.L."/>
            <person name="Peterson D.G."/>
        </authorList>
    </citation>
    <scope>NUCLEOTIDE SEQUENCE [LARGE SCALE GENOMIC DNA]</scope>
    <source>
        <strain evidence="7">BAU-BD-2019</strain>
        <tissue evidence="6">Blood</tissue>
    </source>
</reference>
<keyword evidence="2" id="KW-0964">Secreted</keyword>
<feature type="compositionally biased region" description="Polar residues" evidence="4">
    <location>
        <begin position="428"/>
        <end position="440"/>
    </location>
</feature>
<dbReference type="SMART" id="SM00284">
    <property type="entry name" value="OLF"/>
    <property type="match status" value="1"/>
</dbReference>
<feature type="compositionally biased region" description="Low complexity" evidence="4">
    <location>
        <begin position="638"/>
        <end position="651"/>
    </location>
</feature>
<dbReference type="EMBL" id="JACTAM010000020">
    <property type="protein sequence ID" value="KAI2652081.1"/>
    <property type="molecule type" value="Genomic_DNA"/>
</dbReference>
<dbReference type="InterPro" id="IPR003112">
    <property type="entry name" value="Olfac-like_dom"/>
</dbReference>
<evidence type="ECO:0000256" key="4">
    <source>
        <dbReference type="SAM" id="MobiDB-lite"/>
    </source>
</evidence>